<feature type="region of interest" description="Disordered" evidence="1">
    <location>
        <begin position="222"/>
        <end position="247"/>
    </location>
</feature>
<dbReference type="EMBL" id="JAIXMP010000014">
    <property type="protein sequence ID" value="KAI9262280.1"/>
    <property type="molecule type" value="Genomic_DNA"/>
</dbReference>
<dbReference type="PANTHER" id="PTHR36978:SF4">
    <property type="entry name" value="P-LOOP CONTAINING NUCLEOSIDE TRIPHOSPHATE HYDROLASE PROTEIN"/>
    <property type="match status" value="1"/>
</dbReference>
<reference evidence="2" key="1">
    <citation type="journal article" date="2022" name="IScience">
        <title>Evolution of zygomycete secretomes and the origins of terrestrial fungal ecologies.</title>
        <authorList>
            <person name="Chang Y."/>
            <person name="Wang Y."/>
            <person name="Mondo S."/>
            <person name="Ahrendt S."/>
            <person name="Andreopoulos W."/>
            <person name="Barry K."/>
            <person name="Beard J."/>
            <person name="Benny G.L."/>
            <person name="Blankenship S."/>
            <person name="Bonito G."/>
            <person name="Cuomo C."/>
            <person name="Desiro A."/>
            <person name="Gervers K.A."/>
            <person name="Hundley H."/>
            <person name="Kuo A."/>
            <person name="LaButti K."/>
            <person name="Lang B.F."/>
            <person name="Lipzen A."/>
            <person name="O'Donnell K."/>
            <person name="Pangilinan J."/>
            <person name="Reynolds N."/>
            <person name="Sandor L."/>
            <person name="Smith M.E."/>
            <person name="Tsang A."/>
            <person name="Grigoriev I.V."/>
            <person name="Stajich J.E."/>
            <person name="Spatafora J.W."/>
        </authorList>
    </citation>
    <scope>NUCLEOTIDE SEQUENCE</scope>
    <source>
        <strain evidence="2">RSA 2281</strain>
    </source>
</reference>
<dbReference type="GO" id="GO:0016787">
    <property type="term" value="F:hydrolase activity"/>
    <property type="evidence" value="ECO:0007669"/>
    <property type="project" value="UniProtKB-KW"/>
</dbReference>
<dbReference type="Pfam" id="PF17784">
    <property type="entry name" value="Sulfotransfer_4"/>
    <property type="match status" value="1"/>
</dbReference>
<comment type="caution">
    <text evidence="2">The sequence shown here is derived from an EMBL/GenBank/DDBJ whole genome shotgun (WGS) entry which is preliminary data.</text>
</comment>
<dbReference type="Proteomes" id="UP001209540">
    <property type="component" value="Unassembled WGS sequence"/>
</dbReference>
<keyword evidence="3" id="KW-1185">Reference proteome</keyword>
<evidence type="ECO:0000313" key="3">
    <source>
        <dbReference type="Proteomes" id="UP001209540"/>
    </source>
</evidence>
<evidence type="ECO:0000256" key="1">
    <source>
        <dbReference type="SAM" id="MobiDB-lite"/>
    </source>
</evidence>
<dbReference type="PANTHER" id="PTHR36978">
    <property type="entry name" value="P-LOOP CONTAINING NUCLEOTIDE TRIPHOSPHATE HYDROLASE"/>
    <property type="match status" value="1"/>
</dbReference>
<dbReference type="AlphaFoldDB" id="A0AAD5PDN2"/>
<dbReference type="Gene3D" id="3.40.50.300">
    <property type="entry name" value="P-loop containing nucleotide triphosphate hydrolases"/>
    <property type="match status" value="1"/>
</dbReference>
<evidence type="ECO:0000313" key="2">
    <source>
        <dbReference type="EMBL" id="KAI9262280.1"/>
    </source>
</evidence>
<accession>A0AAD5PDN2</accession>
<name>A0AAD5PDN2_9FUNG</name>
<gene>
    <name evidence="2" type="ORF">BDA99DRAFT_560137</name>
</gene>
<protein>
    <submittedName>
        <fullName evidence="2">P-loop containing nucleoside triphosphate hydrolase protein</fullName>
    </submittedName>
</protein>
<dbReference type="InterPro" id="IPR040632">
    <property type="entry name" value="Sulfotransfer_4"/>
</dbReference>
<dbReference type="InterPro" id="IPR027417">
    <property type="entry name" value="P-loop_NTPase"/>
</dbReference>
<reference evidence="2" key="2">
    <citation type="submission" date="2023-02" db="EMBL/GenBank/DDBJ databases">
        <authorList>
            <consortium name="DOE Joint Genome Institute"/>
            <person name="Mondo S.J."/>
            <person name="Chang Y."/>
            <person name="Wang Y."/>
            <person name="Ahrendt S."/>
            <person name="Andreopoulos W."/>
            <person name="Barry K."/>
            <person name="Beard J."/>
            <person name="Benny G.L."/>
            <person name="Blankenship S."/>
            <person name="Bonito G."/>
            <person name="Cuomo C."/>
            <person name="Desiro A."/>
            <person name="Gervers K.A."/>
            <person name="Hundley H."/>
            <person name="Kuo A."/>
            <person name="LaButti K."/>
            <person name="Lang B.F."/>
            <person name="Lipzen A."/>
            <person name="O'Donnell K."/>
            <person name="Pangilinan J."/>
            <person name="Reynolds N."/>
            <person name="Sandor L."/>
            <person name="Smith M.W."/>
            <person name="Tsang A."/>
            <person name="Grigoriev I.V."/>
            <person name="Stajich J.E."/>
            <person name="Spatafora J.W."/>
        </authorList>
    </citation>
    <scope>NUCLEOTIDE SEQUENCE</scope>
    <source>
        <strain evidence="2">RSA 2281</strain>
    </source>
</reference>
<organism evidence="2 3">
    <name type="scientific">Phascolomyces articulosus</name>
    <dbReference type="NCBI Taxonomy" id="60185"/>
    <lineage>
        <taxon>Eukaryota</taxon>
        <taxon>Fungi</taxon>
        <taxon>Fungi incertae sedis</taxon>
        <taxon>Mucoromycota</taxon>
        <taxon>Mucoromycotina</taxon>
        <taxon>Mucoromycetes</taxon>
        <taxon>Mucorales</taxon>
        <taxon>Lichtheimiaceae</taxon>
        <taxon>Phascolomyces</taxon>
    </lineage>
</organism>
<proteinExistence type="predicted"/>
<keyword evidence="2" id="KW-0378">Hydrolase</keyword>
<dbReference type="SUPFAM" id="SSF52540">
    <property type="entry name" value="P-loop containing nucleoside triphosphate hydrolases"/>
    <property type="match status" value="1"/>
</dbReference>
<sequence length="247" mass="28376">MAPLKVIGAGVSRSGTNSLKSALNILGYKTHHMREMLQRDLNPGLFIEAYNNPEKPVDWSELYGDYDAGVECPTFCFIDRLVEYFPDAKVILTKRDPDDWYKSVLNTICKYENQISNDEHQDYAVLNEKLFRTVWLDGILLDWKKFHEQAELAKDRYEAHNKHVMETVPAERLLVLDLREGITWDKLCAFLEKPVPSEPFPFLMTTKEFVEQDIPKMLEIMKKKEDQASNNKSALSDDSAVGLSSAP</sequence>